<reference evidence="1 2" key="1">
    <citation type="journal article" date="2007" name="PLoS Genet.">
        <title>Patterns and implications of gene gain and loss in the evolution of Prochlorococcus.</title>
        <authorList>
            <person name="Kettler G.C."/>
            <person name="Martiny A.C."/>
            <person name="Huang K."/>
            <person name="Zucker J."/>
            <person name="Coleman M.L."/>
            <person name="Rodrigue S."/>
            <person name="Chen F."/>
            <person name="Lapidus A."/>
            <person name="Ferriera S."/>
            <person name="Johnson J."/>
            <person name="Steglich C."/>
            <person name="Church G.M."/>
            <person name="Richardson P."/>
            <person name="Chisholm S.W."/>
        </authorList>
    </citation>
    <scope>NUCLEOTIDE SEQUENCE [LARGE SCALE GENOMIC DNA]</scope>
    <source>
        <strain evidence="1 2">MIT 9303</strain>
    </source>
</reference>
<sequence length="96" mass="10785">MAKAPEEKTSKAPEEKITTDTIILLLIRITFIVFDSFKRLVSLLNTGVTKDTQTNEKQIVPAKDSNDKLKGLLKKELVDLVIAYEKETGIDHQSVK</sequence>
<proteinExistence type="predicted"/>
<organism evidence="1 2">
    <name type="scientific">Prochlorococcus marinus (strain MIT 9303)</name>
    <dbReference type="NCBI Taxonomy" id="59922"/>
    <lineage>
        <taxon>Bacteria</taxon>
        <taxon>Bacillati</taxon>
        <taxon>Cyanobacteriota</taxon>
        <taxon>Cyanophyceae</taxon>
        <taxon>Synechococcales</taxon>
        <taxon>Prochlorococcaceae</taxon>
        <taxon>Prochlorococcus</taxon>
    </lineage>
</organism>
<name>A2C6Z8_PROM3</name>
<dbReference type="KEGG" id="pmf:P9303_05061"/>
<evidence type="ECO:0000313" key="2">
    <source>
        <dbReference type="Proteomes" id="UP000002274"/>
    </source>
</evidence>
<dbReference type="AlphaFoldDB" id="A2C6Z8"/>
<dbReference type="HOGENOM" id="CLU_2357451_0_0_3"/>
<evidence type="ECO:0000313" key="1">
    <source>
        <dbReference type="EMBL" id="ABM77258.1"/>
    </source>
</evidence>
<dbReference type="RefSeq" id="WP_011825181.1">
    <property type="nucleotide sequence ID" value="NC_008820.1"/>
</dbReference>
<accession>A2C6Z8</accession>
<dbReference type="Proteomes" id="UP000002274">
    <property type="component" value="Chromosome"/>
</dbReference>
<gene>
    <name evidence="1" type="ordered locus">P9303_05061</name>
</gene>
<dbReference type="EMBL" id="CP000554">
    <property type="protein sequence ID" value="ABM77258.1"/>
    <property type="molecule type" value="Genomic_DNA"/>
</dbReference>
<dbReference type="BioCyc" id="PMAR59922:G1G80-466-MONOMER"/>
<protein>
    <submittedName>
        <fullName evidence="1">Uncharacterized protein</fullName>
    </submittedName>
</protein>